<dbReference type="EMBL" id="AKAU01000003">
    <property type="protein sequence ID" value="EIN03208.1"/>
    <property type="molecule type" value="Genomic_DNA"/>
</dbReference>
<keyword evidence="1" id="KW-0472">Membrane</keyword>
<dbReference type="Proteomes" id="UP000004980">
    <property type="component" value="Unassembled WGS sequence"/>
</dbReference>
<comment type="caution">
    <text evidence="2">The sequence shown here is derived from an EMBL/GenBank/DDBJ whole genome shotgun (WGS) entry which is preliminary data.</text>
</comment>
<name>A0ABP2Q0L9_9BURK</name>
<accession>A0ABP2Q0L9</accession>
<sequence>MHAFRTIMTGHARKHSIAWVGIVAIWLVVFASLASQLLELIESSVPVAANCSAVKSENTRRQPLPEDFSVCDYCDIVAQQAIVVTSVQILAMASILLATVLTLALAPLALIDDSTARPLRCVKGKTSREYSTPLQNQC</sequence>
<reference evidence="2 3" key="1">
    <citation type="journal article" date="2012" name="J. Bacteriol.">
        <title>Draft Genome Sequence of the Soil Bacterium Burkholderia terrae Strain BS001, Which Interacts with Fungal Surface Structures.</title>
        <authorList>
            <person name="Nazir R."/>
            <person name="Hansen M.A."/>
            <person name="Sorensen S."/>
            <person name="van Elsas J.D."/>
        </authorList>
    </citation>
    <scope>NUCLEOTIDE SEQUENCE [LARGE SCALE GENOMIC DNA]</scope>
    <source>
        <strain evidence="2 3">BS001</strain>
    </source>
</reference>
<evidence type="ECO:0000313" key="3">
    <source>
        <dbReference type="Proteomes" id="UP000004980"/>
    </source>
</evidence>
<proteinExistence type="predicted"/>
<feature type="transmembrane region" description="Helical" evidence="1">
    <location>
        <begin position="89"/>
        <end position="110"/>
    </location>
</feature>
<evidence type="ECO:0000313" key="2">
    <source>
        <dbReference type="EMBL" id="EIN03208.1"/>
    </source>
</evidence>
<evidence type="ECO:0000256" key="1">
    <source>
        <dbReference type="SAM" id="Phobius"/>
    </source>
</evidence>
<keyword evidence="3" id="KW-1185">Reference proteome</keyword>
<gene>
    <name evidence="2" type="ORF">WQE_00060</name>
</gene>
<organism evidence="2 3">
    <name type="scientific">Paraburkholderia hospita</name>
    <dbReference type="NCBI Taxonomy" id="169430"/>
    <lineage>
        <taxon>Bacteria</taxon>
        <taxon>Pseudomonadati</taxon>
        <taxon>Pseudomonadota</taxon>
        <taxon>Betaproteobacteria</taxon>
        <taxon>Burkholderiales</taxon>
        <taxon>Burkholderiaceae</taxon>
        <taxon>Paraburkholderia</taxon>
    </lineage>
</organism>
<evidence type="ECO:0008006" key="4">
    <source>
        <dbReference type="Google" id="ProtNLM"/>
    </source>
</evidence>
<feature type="transmembrane region" description="Helical" evidence="1">
    <location>
        <begin position="16"/>
        <end position="38"/>
    </location>
</feature>
<keyword evidence="1" id="KW-1133">Transmembrane helix</keyword>
<protein>
    <recommendedName>
        <fullName evidence="4">DUF2946 domain-containing protein</fullName>
    </recommendedName>
</protein>
<keyword evidence="1" id="KW-0812">Transmembrane</keyword>